<dbReference type="PROSITE" id="PS51257">
    <property type="entry name" value="PROKAR_LIPOPROTEIN"/>
    <property type="match status" value="1"/>
</dbReference>
<evidence type="ECO:0000256" key="3">
    <source>
        <dbReference type="ARBA" id="ARBA00022729"/>
    </source>
</evidence>
<dbReference type="PIRSF" id="PIRSF002741">
    <property type="entry name" value="MppA"/>
    <property type="match status" value="1"/>
</dbReference>
<reference evidence="6 7" key="1">
    <citation type="submission" date="2017-01" db="EMBL/GenBank/DDBJ databases">
        <authorList>
            <person name="Mah S.A."/>
            <person name="Swanson W.J."/>
            <person name="Moy G.W."/>
            <person name="Vacquier V.D."/>
        </authorList>
    </citation>
    <scope>NUCLEOTIDE SEQUENCE [LARGE SCALE GENOMIC DNA]</scope>
    <source>
        <strain evidence="6 7">NIO-1016</strain>
    </source>
</reference>
<dbReference type="CDD" id="cd08490">
    <property type="entry name" value="PBP2_NikA_DppA_OppA_like_3"/>
    <property type="match status" value="1"/>
</dbReference>
<dbReference type="NCBIfam" id="NF045468">
    <property type="entry name" value="Opp5A_nikA"/>
    <property type="match status" value="1"/>
</dbReference>
<evidence type="ECO:0000313" key="6">
    <source>
        <dbReference type="EMBL" id="SIR48950.1"/>
    </source>
</evidence>
<organism evidence="6 7">
    <name type="scientific">Domibacillus enclensis</name>
    <dbReference type="NCBI Taxonomy" id="1017273"/>
    <lineage>
        <taxon>Bacteria</taxon>
        <taxon>Bacillati</taxon>
        <taxon>Bacillota</taxon>
        <taxon>Bacilli</taxon>
        <taxon>Bacillales</taxon>
        <taxon>Bacillaceae</taxon>
        <taxon>Domibacillus</taxon>
    </lineage>
</organism>
<feature type="chain" id="PRO_5039663306" evidence="4">
    <location>
        <begin position="20"/>
        <end position="509"/>
    </location>
</feature>
<dbReference type="RefSeq" id="WP_331428871.1">
    <property type="nucleotide sequence ID" value="NZ_FTLX01000009.1"/>
</dbReference>
<evidence type="ECO:0000256" key="1">
    <source>
        <dbReference type="ARBA" id="ARBA00005695"/>
    </source>
</evidence>
<dbReference type="Gene3D" id="3.10.105.10">
    <property type="entry name" value="Dipeptide-binding Protein, Domain 3"/>
    <property type="match status" value="1"/>
</dbReference>
<dbReference type="STRING" id="1017273.SAMN05443094_10935"/>
<dbReference type="GO" id="GO:0015833">
    <property type="term" value="P:peptide transport"/>
    <property type="evidence" value="ECO:0007669"/>
    <property type="project" value="TreeGrafter"/>
</dbReference>
<dbReference type="SUPFAM" id="SSF53850">
    <property type="entry name" value="Periplasmic binding protein-like II"/>
    <property type="match status" value="1"/>
</dbReference>
<dbReference type="InterPro" id="IPR039424">
    <property type="entry name" value="SBP_5"/>
</dbReference>
<dbReference type="Gene3D" id="3.40.190.10">
    <property type="entry name" value="Periplasmic binding protein-like II"/>
    <property type="match status" value="1"/>
</dbReference>
<dbReference type="GO" id="GO:0043190">
    <property type="term" value="C:ATP-binding cassette (ABC) transporter complex"/>
    <property type="evidence" value="ECO:0007669"/>
    <property type="project" value="InterPro"/>
</dbReference>
<evidence type="ECO:0000256" key="4">
    <source>
        <dbReference type="SAM" id="SignalP"/>
    </source>
</evidence>
<feature type="domain" description="Solute-binding protein family 5" evidence="5">
    <location>
        <begin position="75"/>
        <end position="427"/>
    </location>
</feature>
<protein>
    <submittedName>
        <fullName evidence="6">Peptide/nickel transport system substrate-binding protein</fullName>
    </submittedName>
</protein>
<proteinExistence type="inferred from homology"/>
<keyword evidence="3 4" id="KW-0732">Signal</keyword>
<keyword evidence="2" id="KW-0813">Transport</keyword>
<dbReference type="InterPro" id="IPR030678">
    <property type="entry name" value="Peptide/Ni-bd"/>
</dbReference>
<dbReference type="InterPro" id="IPR000914">
    <property type="entry name" value="SBP_5_dom"/>
</dbReference>
<sequence length="509" mass="55645">MKKRYVKAAILAAAVFLLAACSNSGGESGASAAKEVALLFNFSADSLDPNVESTYVPIRAGITETLVHLNDETLEIEPWLAERWESTDGQNWTIQLREDVTFQNGNKLDGAAVKASLERAMEANPAVQTALKIESIEADGYTLQLKTSMPFAEFPSELVHPNTSIVDVTETDYVNHPVGTGPFQVSAFTPGAEVKLERYDGYWDGAAKLDGAVFRFNEDANARALALQSGEADIVFKPEAESLEMIKSLPGVTVDSEETFRVHQLTMNMASGPLSDVNVRKALDALLERESIVENVLMGLGQPAYGPFPSTFSFAPDYPDKEQGIEAAKAHLQKAGYTEEGGVMQKDGAPLTLKLITYNGRPELPLISQVFQSEAKKIGIEVEIQLVEAPEDYMAANRDWDVSMYSNLTAPRGDAGYYLNATYHPDGALNFSGIEDASLTGMIEALNGTVGQKERSALSKEIAAYIDENMYHSFVVHPNSLVAYNSDKVTDWETTKSEYYMLTNKLDVK</sequence>
<dbReference type="EMBL" id="FTLX01000009">
    <property type="protein sequence ID" value="SIR48950.1"/>
    <property type="molecule type" value="Genomic_DNA"/>
</dbReference>
<name>A0A1N7BC98_9BACI</name>
<dbReference type="Proteomes" id="UP000186385">
    <property type="component" value="Unassembled WGS sequence"/>
</dbReference>
<dbReference type="PANTHER" id="PTHR30290">
    <property type="entry name" value="PERIPLASMIC BINDING COMPONENT OF ABC TRANSPORTER"/>
    <property type="match status" value="1"/>
</dbReference>
<evidence type="ECO:0000313" key="7">
    <source>
        <dbReference type="Proteomes" id="UP000186385"/>
    </source>
</evidence>
<gene>
    <name evidence="6" type="ORF">SAMN05443094_10935</name>
</gene>
<comment type="similarity">
    <text evidence="1">Belongs to the bacterial solute-binding protein 5 family.</text>
</comment>
<feature type="signal peptide" evidence="4">
    <location>
        <begin position="1"/>
        <end position="19"/>
    </location>
</feature>
<dbReference type="AlphaFoldDB" id="A0A1N7BC98"/>
<dbReference type="GO" id="GO:0042597">
    <property type="term" value="C:periplasmic space"/>
    <property type="evidence" value="ECO:0007669"/>
    <property type="project" value="UniProtKB-ARBA"/>
</dbReference>
<dbReference type="Pfam" id="PF00496">
    <property type="entry name" value="SBP_bac_5"/>
    <property type="match status" value="1"/>
</dbReference>
<dbReference type="InterPro" id="IPR050035">
    <property type="entry name" value="NikA"/>
</dbReference>
<evidence type="ECO:0000256" key="2">
    <source>
        <dbReference type="ARBA" id="ARBA00022448"/>
    </source>
</evidence>
<evidence type="ECO:0000259" key="5">
    <source>
        <dbReference type="Pfam" id="PF00496"/>
    </source>
</evidence>
<dbReference type="PANTHER" id="PTHR30290:SF9">
    <property type="entry name" value="OLIGOPEPTIDE-BINDING PROTEIN APPA"/>
    <property type="match status" value="1"/>
</dbReference>
<accession>A0A1N7BC98</accession>
<dbReference type="GO" id="GO:1904680">
    <property type="term" value="F:peptide transmembrane transporter activity"/>
    <property type="evidence" value="ECO:0007669"/>
    <property type="project" value="TreeGrafter"/>
</dbReference>